<reference evidence="4 5" key="1">
    <citation type="submission" date="2016-11" db="EMBL/GenBank/DDBJ databases">
        <title>Complete genome sequence of Streptomyces niveus SCSIO 3406.</title>
        <authorList>
            <person name="Zhu Q."/>
            <person name="Cheng W."/>
            <person name="Song Y."/>
            <person name="Li Q."/>
            <person name="Ju J."/>
        </authorList>
    </citation>
    <scope>NUCLEOTIDE SEQUENCE [LARGE SCALE GENOMIC DNA]</scope>
    <source>
        <strain evidence="4 5">SCSIO 3406</strain>
    </source>
</reference>
<evidence type="ECO:0000259" key="3">
    <source>
        <dbReference type="Pfam" id="PF07992"/>
    </source>
</evidence>
<name>A0A1U9QP55_STRNV</name>
<accession>A0A1U9QP55</accession>
<dbReference type="InterPro" id="IPR051691">
    <property type="entry name" value="Metab_Enz_Cyan_OpOx_G3PDH"/>
</dbReference>
<evidence type="ECO:0000313" key="4">
    <source>
        <dbReference type="EMBL" id="AQU65561.1"/>
    </source>
</evidence>
<dbReference type="PRINTS" id="PR00411">
    <property type="entry name" value="PNDRDTASEI"/>
</dbReference>
<dbReference type="Gene3D" id="3.40.50.720">
    <property type="entry name" value="NAD(P)-binding Rossmann-like Domain"/>
    <property type="match status" value="1"/>
</dbReference>
<protein>
    <submittedName>
        <fullName evidence="4">FAD/NAD(P)-binding oxidoreductase</fullName>
    </submittedName>
</protein>
<dbReference type="InterPro" id="IPR017224">
    <property type="entry name" value="Opine_Oxase_asu/HCN_bsu"/>
</dbReference>
<dbReference type="GO" id="GO:0016491">
    <property type="term" value="F:oxidoreductase activity"/>
    <property type="evidence" value="ECO:0007669"/>
    <property type="project" value="UniProtKB-KW"/>
</dbReference>
<gene>
    <name evidence="4" type="ORF">BBN63_04200</name>
</gene>
<proteinExistence type="predicted"/>
<dbReference type="Gene3D" id="1.10.10.1100">
    <property type="entry name" value="BFD-like [2Fe-2S]-binding domain"/>
    <property type="match status" value="1"/>
</dbReference>
<dbReference type="SUPFAM" id="SSF51905">
    <property type="entry name" value="FAD/NAD(P)-binding domain"/>
    <property type="match status" value="1"/>
</dbReference>
<dbReference type="Proteomes" id="UP000189677">
    <property type="component" value="Chromosome"/>
</dbReference>
<dbReference type="PANTHER" id="PTHR42949:SF3">
    <property type="entry name" value="ANAEROBIC GLYCEROL-3-PHOSPHATE DEHYDROGENASE SUBUNIT B"/>
    <property type="match status" value="1"/>
</dbReference>
<dbReference type="KEGG" id="snw:BBN63_04200"/>
<dbReference type="OrthoDB" id="9801699at2"/>
<dbReference type="EMBL" id="CP018047">
    <property type="protein sequence ID" value="AQU65561.1"/>
    <property type="molecule type" value="Genomic_DNA"/>
</dbReference>
<evidence type="ECO:0000256" key="2">
    <source>
        <dbReference type="SAM" id="MobiDB-lite"/>
    </source>
</evidence>
<feature type="domain" description="FAD/NAD(P)-binding" evidence="3">
    <location>
        <begin position="11"/>
        <end position="361"/>
    </location>
</feature>
<dbReference type="Pfam" id="PF07992">
    <property type="entry name" value="Pyr_redox_2"/>
    <property type="match status" value="1"/>
</dbReference>
<sequence length="514" mass="53462">MTGEPVTGRRHVVVVGAGPAGLAAADAALAAGAQVTLIDTAERPGGQYHRMLPEAYGATDPGVLQHGYRSFDRRVRRVLGHPRCSWWAESSVWALERRDAPDTADVAHVPGSAGDGPPLVHVLSGTPRRRHVLEPDALVLAAGAHDRVLPFPGWDLPGVYTAGAAQALAKGERVAVGDRVAVAGTGPFLLPVATSLLEAGSRVLEVLEAGRPGALAGGWLRRPWELGSQLGKSGELLSYAAELGRHRVPYRLGRAVVEARGDGRVEEIVTARVRADWSVVPGSERVVAVDAVCVGHGFTPRLELPVAAGCALRPLSAESPAGSPSEVFVEVDGDQRTSRPGVYAAGEITGIAGAPASRAEGAVAGWIAAGGAPESRALATLRANRDRGRAFAARLAAAHPIGRNWPGWLRPDTVICRCEETTYAAVCRSAVDPTRTEPGVAKLATRAGLGPCQARICGPTVAELRRGGDTGAGPHHRPVAEPIRLGELARPPEPPPGSSEPSAHPDSPVEESTS</sequence>
<dbReference type="PANTHER" id="PTHR42949">
    <property type="entry name" value="ANAEROBIC GLYCEROL-3-PHOSPHATE DEHYDROGENASE SUBUNIT B"/>
    <property type="match status" value="1"/>
</dbReference>
<dbReference type="RefSeq" id="WP_078074085.1">
    <property type="nucleotide sequence ID" value="NZ_CP018047.1"/>
</dbReference>
<dbReference type="InterPro" id="IPR036188">
    <property type="entry name" value="FAD/NAD-bd_sf"/>
</dbReference>
<dbReference type="PIRSF" id="PIRSF037495">
    <property type="entry name" value="Opine_OX_OoxA/HcnB"/>
    <property type="match status" value="1"/>
</dbReference>
<keyword evidence="5" id="KW-1185">Reference proteome</keyword>
<organism evidence="4 5">
    <name type="scientific">Streptomyces niveus</name>
    <name type="common">Streptomyces spheroides</name>
    <dbReference type="NCBI Taxonomy" id="193462"/>
    <lineage>
        <taxon>Bacteria</taxon>
        <taxon>Bacillati</taxon>
        <taxon>Actinomycetota</taxon>
        <taxon>Actinomycetes</taxon>
        <taxon>Kitasatosporales</taxon>
        <taxon>Streptomycetaceae</taxon>
        <taxon>Streptomyces</taxon>
    </lineage>
</organism>
<dbReference type="InterPro" id="IPR041854">
    <property type="entry name" value="BFD-like_2Fe2S-bd_dom_sf"/>
</dbReference>
<dbReference type="AlphaFoldDB" id="A0A1U9QP55"/>
<keyword evidence="1" id="KW-0560">Oxidoreductase</keyword>
<dbReference type="Gene3D" id="3.50.50.60">
    <property type="entry name" value="FAD/NAD(P)-binding domain"/>
    <property type="match status" value="2"/>
</dbReference>
<dbReference type="PRINTS" id="PR00368">
    <property type="entry name" value="FADPNR"/>
</dbReference>
<feature type="region of interest" description="Disordered" evidence="2">
    <location>
        <begin position="465"/>
        <end position="514"/>
    </location>
</feature>
<evidence type="ECO:0000256" key="1">
    <source>
        <dbReference type="ARBA" id="ARBA00023002"/>
    </source>
</evidence>
<evidence type="ECO:0000313" key="5">
    <source>
        <dbReference type="Proteomes" id="UP000189677"/>
    </source>
</evidence>
<dbReference type="InterPro" id="IPR023753">
    <property type="entry name" value="FAD/NAD-binding_dom"/>
</dbReference>